<organism evidence="5 6">
    <name type="scientific">Methanobacterium congolense</name>
    <dbReference type="NCBI Taxonomy" id="118062"/>
    <lineage>
        <taxon>Archaea</taxon>
        <taxon>Methanobacteriati</taxon>
        <taxon>Methanobacteriota</taxon>
        <taxon>Methanomada group</taxon>
        <taxon>Methanobacteria</taxon>
        <taxon>Methanobacteriales</taxon>
        <taxon>Methanobacteriaceae</taxon>
        <taxon>Methanobacterium</taxon>
    </lineage>
</organism>
<dbReference type="EC" id="2.7.7.108" evidence="1"/>
<evidence type="ECO:0000256" key="1">
    <source>
        <dbReference type="ARBA" id="ARBA00034531"/>
    </source>
</evidence>
<dbReference type="KEGG" id="mcub:MCBB_0020"/>
<keyword evidence="5" id="KW-0808">Transferase</keyword>
<evidence type="ECO:0000256" key="2">
    <source>
        <dbReference type="ARBA" id="ARBA00047518"/>
    </source>
</evidence>
<evidence type="ECO:0000259" key="4">
    <source>
        <dbReference type="Pfam" id="PF01909"/>
    </source>
</evidence>
<dbReference type="Pfam" id="PF01909">
    <property type="entry name" value="NTP_transf_2"/>
    <property type="match status" value="1"/>
</dbReference>
<dbReference type="EMBL" id="LT607756">
    <property type="protein sequence ID" value="SCG84609.1"/>
    <property type="molecule type" value="Genomic_DNA"/>
</dbReference>
<dbReference type="SUPFAM" id="SSF81301">
    <property type="entry name" value="Nucleotidyltransferase"/>
    <property type="match status" value="1"/>
</dbReference>
<dbReference type="Proteomes" id="UP000094707">
    <property type="component" value="Chromosome I"/>
</dbReference>
<accession>A0A1D3KZB7</accession>
<protein>
    <recommendedName>
        <fullName evidence="1">protein adenylyltransferase</fullName>
        <ecNumber evidence="1">2.7.7.108</ecNumber>
    </recommendedName>
</protein>
<evidence type="ECO:0000313" key="5">
    <source>
        <dbReference type="EMBL" id="SCG84609.1"/>
    </source>
</evidence>
<sequence>MDFNINTWMKGYLDGLKALFASRLQFVGLQGSYCRGEATVNSDIDAVVILDQVTPGDLKAYGAMLDTLPNREKVCGFISGRQELLNWERSDLFQFYHDTTPVLGSIDFLLPQIDHEDIHRAIRIGACNIYHLCGHNMVHEKDVDILKNLYKSAAFTVQAVYYDQTRAYLKQKEELIPLLQPPEREILQTVINLKQQPNMAQTEFEQFSALLFNWAAGLIIEYKTE</sequence>
<comment type="catalytic activity">
    <reaction evidence="3">
        <text>L-tyrosyl-[protein] + ATP = O-(5'-adenylyl)-L-tyrosyl-[protein] + diphosphate</text>
        <dbReference type="Rhea" id="RHEA:54288"/>
        <dbReference type="Rhea" id="RHEA-COMP:10136"/>
        <dbReference type="Rhea" id="RHEA-COMP:13846"/>
        <dbReference type="ChEBI" id="CHEBI:30616"/>
        <dbReference type="ChEBI" id="CHEBI:33019"/>
        <dbReference type="ChEBI" id="CHEBI:46858"/>
        <dbReference type="ChEBI" id="CHEBI:83624"/>
        <dbReference type="EC" id="2.7.7.108"/>
    </reaction>
</comment>
<dbReference type="AlphaFoldDB" id="A0A1D3KZB7"/>
<reference evidence="5 6" key="1">
    <citation type="submission" date="2016-08" db="EMBL/GenBank/DDBJ databases">
        <authorList>
            <person name="Seilhamer J.J."/>
        </authorList>
    </citation>
    <scope>NUCLEOTIDE SEQUENCE [LARGE SCALE GENOMIC DNA]</scope>
    <source>
        <strain evidence="5">Buetzberg</strain>
    </source>
</reference>
<comment type="catalytic activity">
    <reaction evidence="2">
        <text>O-(5'-adenylyl)-L-tyrosyl-[protein] + ATP = O-[5'-(adenylyl-(5'-&gt;3')-adenylyl)]-L-tyrosyl-[protein] + diphosphate</text>
        <dbReference type="Rhea" id="RHEA:66528"/>
        <dbReference type="Rhea" id="RHEA-COMP:13846"/>
        <dbReference type="Rhea" id="RHEA-COMP:17046"/>
        <dbReference type="ChEBI" id="CHEBI:30616"/>
        <dbReference type="ChEBI" id="CHEBI:33019"/>
        <dbReference type="ChEBI" id="CHEBI:83624"/>
        <dbReference type="ChEBI" id="CHEBI:167160"/>
    </reaction>
</comment>
<dbReference type="CDD" id="cd05403">
    <property type="entry name" value="NT_KNTase_like"/>
    <property type="match status" value="1"/>
</dbReference>
<dbReference type="InterPro" id="IPR002934">
    <property type="entry name" value="Polymerase_NTP_transf_dom"/>
</dbReference>
<feature type="domain" description="Polymerase nucleotidyl transferase" evidence="4">
    <location>
        <begin position="16"/>
        <end position="56"/>
    </location>
</feature>
<dbReference type="InterPro" id="IPR043519">
    <property type="entry name" value="NT_sf"/>
</dbReference>
<evidence type="ECO:0000313" key="6">
    <source>
        <dbReference type="Proteomes" id="UP000094707"/>
    </source>
</evidence>
<dbReference type="PATRIC" id="fig|129848.4.peg.20"/>
<dbReference type="Gene3D" id="3.30.460.10">
    <property type="entry name" value="Beta Polymerase, domain 2"/>
    <property type="match status" value="1"/>
</dbReference>
<name>A0A1D3KZB7_9EURY</name>
<proteinExistence type="predicted"/>
<dbReference type="GO" id="GO:0070733">
    <property type="term" value="F:AMPylase activity"/>
    <property type="evidence" value="ECO:0007669"/>
    <property type="project" value="UniProtKB-EC"/>
</dbReference>
<evidence type="ECO:0000256" key="3">
    <source>
        <dbReference type="ARBA" id="ARBA00048696"/>
    </source>
</evidence>
<gene>
    <name evidence="5" type="ORF">MCBB_0020</name>
</gene>
<keyword evidence="6" id="KW-1185">Reference proteome</keyword>